<keyword evidence="2" id="KW-1185">Reference proteome</keyword>
<name>A0ABR4F633_9PEZI</name>
<evidence type="ECO:0008006" key="3">
    <source>
        <dbReference type="Google" id="ProtNLM"/>
    </source>
</evidence>
<protein>
    <recommendedName>
        <fullName evidence="3">Secreted protein</fullName>
    </recommendedName>
</protein>
<accession>A0ABR4F633</accession>
<dbReference type="EMBL" id="JBAWTH010000010">
    <property type="protein sequence ID" value="KAL2290174.1"/>
    <property type="molecule type" value="Genomic_DNA"/>
</dbReference>
<evidence type="ECO:0000313" key="1">
    <source>
        <dbReference type="EMBL" id="KAL2290174.1"/>
    </source>
</evidence>
<dbReference type="Proteomes" id="UP001600888">
    <property type="component" value="Unassembled WGS sequence"/>
</dbReference>
<comment type="caution">
    <text evidence="1">The sequence shown here is derived from an EMBL/GenBank/DDBJ whole genome shotgun (WGS) entry which is preliminary data.</text>
</comment>
<organism evidence="1 2">
    <name type="scientific">Diaporthe vaccinii</name>
    <dbReference type="NCBI Taxonomy" id="105482"/>
    <lineage>
        <taxon>Eukaryota</taxon>
        <taxon>Fungi</taxon>
        <taxon>Dikarya</taxon>
        <taxon>Ascomycota</taxon>
        <taxon>Pezizomycotina</taxon>
        <taxon>Sordariomycetes</taxon>
        <taxon>Sordariomycetidae</taxon>
        <taxon>Diaporthales</taxon>
        <taxon>Diaporthaceae</taxon>
        <taxon>Diaporthe</taxon>
        <taxon>Diaporthe eres species complex</taxon>
    </lineage>
</organism>
<gene>
    <name evidence="1" type="ORF">FJTKL_00656</name>
</gene>
<reference evidence="1 2" key="1">
    <citation type="submission" date="2024-03" db="EMBL/GenBank/DDBJ databases">
        <title>A high-quality draft genome sequence of Diaporthe vaccinii, a causative agent of upright dieback and viscid rot disease in cranberry plants.</title>
        <authorList>
            <person name="Sarrasin M."/>
            <person name="Lang B.F."/>
            <person name="Burger G."/>
        </authorList>
    </citation>
    <scope>NUCLEOTIDE SEQUENCE [LARGE SCALE GENOMIC DNA]</scope>
    <source>
        <strain evidence="1 2">IS7</strain>
    </source>
</reference>
<evidence type="ECO:0000313" key="2">
    <source>
        <dbReference type="Proteomes" id="UP001600888"/>
    </source>
</evidence>
<proteinExistence type="predicted"/>
<sequence length="91" mass="9989">MNGFSCPFFLSSLACPLDFSRGHRRFPSPSTSYLFLTWRGIFTDSACNFSWFASPLHCPVAPFVSELCDSIKISHCVPVTIALSTSAFTTG</sequence>